<gene>
    <name evidence="1" type="ordered locus">Halhy_6726</name>
</gene>
<dbReference type="Proteomes" id="UP000008461">
    <property type="component" value="Plasmid pHALHY02"/>
</dbReference>
<dbReference type="HOGENOM" id="CLU_1862378_0_0_10"/>
<keyword evidence="2" id="KW-1185">Reference proteome</keyword>
<name>F4L833_HALH1</name>
<accession>F4L833</accession>
<reference evidence="1 2" key="1">
    <citation type="journal article" date="2011" name="Stand. Genomic Sci.">
        <title>Complete genome sequence of Haliscomenobacter hydrossis type strain (O).</title>
        <authorList>
            <consortium name="US DOE Joint Genome Institute (JGI-PGF)"/>
            <person name="Daligault H."/>
            <person name="Lapidus A."/>
            <person name="Zeytun A."/>
            <person name="Nolan M."/>
            <person name="Lucas S."/>
            <person name="Del Rio T.G."/>
            <person name="Tice H."/>
            <person name="Cheng J.F."/>
            <person name="Tapia R."/>
            <person name="Han C."/>
            <person name="Goodwin L."/>
            <person name="Pitluck S."/>
            <person name="Liolios K."/>
            <person name="Pagani I."/>
            <person name="Ivanova N."/>
            <person name="Huntemann M."/>
            <person name="Mavromatis K."/>
            <person name="Mikhailova N."/>
            <person name="Pati A."/>
            <person name="Chen A."/>
            <person name="Palaniappan K."/>
            <person name="Land M."/>
            <person name="Hauser L."/>
            <person name="Brambilla E.M."/>
            <person name="Rohde M."/>
            <person name="Verbarg S."/>
            <person name="Goker M."/>
            <person name="Bristow J."/>
            <person name="Eisen J.A."/>
            <person name="Markowitz V."/>
            <person name="Hugenholtz P."/>
            <person name="Kyrpides N.C."/>
            <person name="Klenk H.P."/>
            <person name="Woyke T."/>
        </authorList>
    </citation>
    <scope>NUCLEOTIDE SEQUENCE [LARGE SCALE GENOMIC DNA]</scope>
    <source>
        <strain evidence="2">ATCC 27775 / DSM 1100 / LMG 10767 / O</strain>
        <plasmid evidence="2">Plasmid pHALHY02</plasmid>
    </source>
</reference>
<dbReference type="AlphaFoldDB" id="F4L833"/>
<reference key="2">
    <citation type="submission" date="2011-04" db="EMBL/GenBank/DDBJ databases">
        <title>Complete sequence of plasmid 2 of Haliscomenobacter hydrossis DSM 1100.</title>
        <authorList>
            <consortium name="US DOE Joint Genome Institute (JGI-PGF)"/>
            <person name="Lucas S."/>
            <person name="Han J."/>
            <person name="Lapidus A."/>
            <person name="Bruce D."/>
            <person name="Goodwin L."/>
            <person name="Pitluck S."/>
            <person name="Peters L."/>
            <person name="Kyrpides N."/>
            <person name="Mavromatis K."/>
            <person name="Ivanova N."/>
            <person name="Ovchinnikova G."/>
            <person name="Pagani I."/>
            <person name="Daligault H."/>
            <person name="Detter J.C."/>
            <person name="Han C."/>
            <person name="Land M."/>
            <person name="Hauser L."/>
            <person name="Markowitz V."/>
            <person name="Cheng J.-F."/>
            <person name="Hugenholtz P."/>
            <person name="Woyke T."/>
            <person name="Wu D."/>
            <person name="Verbarg S."/>
            <person name="Frueling A."/>
            <person name="Brambilla E."/>
            <person name="Klenk H.-P."/>
            <person name="Eisen J.A."/>
        </authorList>
    </citation>
    <scope>NUCLEOTIDE SEQUENCE</scope>
    <source>
        <strain>DSM 1100</strain>
    </source>
</reference>
<organism evidence="1 2">
    <name type="scientific">Haliscomenobacter hydrossis (strain ATCC 27775 / DSM 1100 / LMG 10767 / O)</name>
    <dbReference type="NCBI Taxonomy" id="760192"/>
    <lineage>
        <taxon>Bacteria</taxon>
        <taxon>Pseudomonadati</taxon>
        <taxon>Bacteroidota</taxon>
        <taxon>Saprospiria</taxon>
        <taxon>Saprospirales</taxon>
        <taxon>Haliscomenobacteraceae</taxon>
        <taxon>Haliscomenobacter</taxon>
    </lineage>
</organism>
<protein>
    <submittedName>
        <fullName evidence="1">Uncharacterized protein</fullName>
    </submittedName>
</protein>
<geneLocation type="plasmid" evidence="1 2">
    <name>pHALHY02</name>
</geneLocation>
<keyword evidence="1" id="KW-0614">Plasmid</keyword>
<proteinExistence type="predicted"/>
<evidence type="ECO:0000313" key="2">
    <source>
        <dbReference type="Proteomes" id="UP000008461"/>
    </source>
</evidence>
<dbReference type="EMBL" id="CP002693">
    <property type="protein sequence ID" value="AEE54541.1"/>
    <property type="molecule type" value="Genomic_DNA"/>
</dbReference>
<sequence>MLTKMINKLELPLIQKAFDALINCHILHVADKKTKYPVDTKDYVPICSDFIYNVFNIGLLETCLYFEKNPTGSDVEQKRATFCKALFYYITGKYKGFLSNYVEEIKTGDMGKLQHEIKQAVDYFKLAIQVSQPIKQK</sequence>
<evidence type="ECO:0000313" key="1">
    <source>
        <dbReference type="EMBL" id="AEE54541.1"/>
    </source>
</evidence>
<dbReference type="RefSeq" id="WP_013769057.1">
    <property type="nucleotide sequence ID" value="NC_015512.1"/>
</dbReference>
<dbReference type="KEGG" id="hhy:Halhy_6726"/>